<feature type="transmembrane region" description="Helical" evidence="12">
    <location>
        <begin position="273"/>
        <end position="297"/>
    </location>
</feature>
<evidence type="ECO:0000313" key="14">
    <source>
        <dbReference type="Proteomes" id="UP000694844"/>
    </source>
</evidence>
<evidence type="ECO:0000256" key="5">
    <source>
        <dbReference type="ARBA" id="ARBA00023136"/>
    </source>
</evidence>
<dbReference type="SUPFAM" id="SSF81321">
    <property type="entry name" value="Family A G protein-coupled receptor-like"/>
    <property type="match status" value="1"/>
</dbReference>
<dbReference type="PRINTS" id="PR01570">
    <property type="entry name" value="NPFFRECEPTOR"/>
</dbReference>
<organism evidence="14 15">
    <name type="scientific">Crassostrea virginica</name>
    <name type="common">Eastern oyster</name>
    <dbReference type="NCBI Taxonomy" id="6565"/>
    <lineage>
        <taxon>Eukaryota</taxon>
        <taxon>Metazoa</taxon>
        <taxon>Spiralia</taxon>
        <taxon>Lophotrochozoa</taxon>
        <taxon>Mollusca</taxon>
        <taxon>Bivalvia</taxon>
        <taxon>Autobranchia</taxon>
        <taxon>Pteriomorphia</taxon>
        <taxon>Ostreida</taxon>
        <taxon>Ostreoidea</taxon>
        <taxon>Ostreidae</taxon>
        <taxon>Crassostrea</taxon>
    </lineage>
</organism>
<evidence type="ECO:0000256" key="11">
    <source>
        <dbReference type="RuleBase" id="RU000688"/>
    </source>
</evidence>
<dbReference type="PROSITE" id="PS00237">
    <property type="entry name" value="G_PROTEIN_RECEP_F1_1"/>
    <property type="match status" value="1"/>
</dbReference>
<evidence type="ECO:0000256" key="6">
    <source>
        <dbReference type="ARBA" id="ARBA00023157"/>
    </source>
</evidence>
<keyword evidence="3 12" id="KW-1133">Transmembrane helix</keyword>
<dbReference type="GO" id="GO:0005886">
    <property type="term" value="C:plasma membrane"/>
    <property type="evidence" value="ECO:0007669"/>
    <property type="project" value="TreeGrafter"/>
</dbReference>
<evidence type="ECO:0000256" key="7">
    <source>
        <dbReference type="ARBA" id="ARBA00023170"/>
    </source>
</evidence>
<protein>
    <submittedName>
        <fullName evidence="15">RYamide receptor-like</fullName>
    </submittedName>
</protein>
<evidence type="ECO:0000256" key="9">
    <source>
        <dbReference type="ARBA" id="ARBA00023224"/>
    </source>
</evidence>
<dbReference type="RefSeq" id="XP_022314674.1">
    <property type="nucleotide sequence ID" value="XM_022458966.1"/>
</dbReference>
<keyword evidence="5 12" id="KW-0472">Membrane</keyword>
<dbReference type="InterPro" id="IPR005395">
    <property type="entry name" value="NPFF_rcpt"/>
</dbReference>
<feature type="transmembrane region" description="Helical" evidence="12">
    <location>
        <begin position="235"/>
        <end position="253"/>
    </location>
</feature>
<dbReference type="PANTHER" id="PTHR24235:SF29">
    <property type="entry name" value="GH23382P"/>
    <property type="match status" value="1"/>
</dbReference>
<feature type="transmembrane region" description="Helical" evidence="12">
    <location>
        <begin position="92"/>
        <end position="114"/>
    </location>
</feature>
<dbReference type="GO" id="GO:0043005">
    <property type="term" value="C:neuron projection"/>
    <property type="evidence" value="ECO:0007669"/>
    <property type="project" value="TreeGrafter"/>
</dbReference>
<dbReference type="Gene3D" id="1.20.1070.10">
    <property type="entry name" value="Rhodopsin 7-helix transmembrane proteins"/>
    <property type="match status" value="1"/>
</dbReference>
<accession>A0A8B8CHK9</accession>
<dbReference type="GO" id="GO:0008188">
    <property type="term" value="F:neuropeptide receptor activity"/>
    <property type="evidence" value="ECO:0007669"/>
    <property type="project" value="InterPro"/>
</dbReference>
<feature type="transmembrane region" description="Helical" evidence="12">
    <location>
        <begin position="182"/>
        <end position="204"/>
    </location>
</feature>
<reference evidence="15" key="1">
    <citation type="submission" date="2025-08" db="UniProtKB">
        <authorList>
            <consortium name="RefSeq"/>
        </authorList>
    </citation>
    <scope>IDENTIFICATION</scope>
    <source>
        <tissue evidence="15">Whole sample</tissue>
    </source>
</reference>
<keyword evidence="4 11" id="KW-0297">G-protein coupled receptor</keyword>
<dbReference type="InterPro" id="IPR017452">
    <property type="entry name" value="GPCR_Rhodpsn_7TM"/>
</dbReference>
<evidence type="ECO:0000259" key="13">
    <source>
        <dbReference type="PROSITE" id="PS50262"/>
    </source>
</evidence>
<keyword evidence="7 11" id="KW-0675">Receptor</keyword>
<keyword evidence="6" id="KW-1015">Disulfide bond</keyword>
<dbReference type="PRINTS" id="PR00237">
    <property type="entry name" value="GPCRRHODOPSN"/>
</dbReference>
<comment type="subcellular location">
    <subcellularLocation>
        <location evidence="1">Membrane</location>
        <topology evidence="1">Multi-pass membrane protein</topology>
    </subcellularLocation>
</comment>
<evidence type="ECO:0000256" key="10">
    <source>
        <dbReference type="ARBA" id="ARBA00025478"/>
    </source>
</evidence>
<dbReference type="InterPro" id="IPR000276">
    <property type="entry name" value="GPCR_Rhodpsn"/>
</dbReference>
<evidence type="ECO:0000313" key="15">
    <source>
        <dbReference type="RefSeq" id="XP_022314674.1"/>
    </source>
</evidence>
<keyword evidence="14" id="KW-1185">Reference proteome</keyword>
<evidence type="ECO:0000256" key="12">
    <source>
        <dbReference type="SAM" id="Phobius"/>
    </source>
</evidence>
<dbReference type="Proteomes" id="UP000694844">
    <property type="component" value="Chromosome 2"/>
</dbReference>
<keyword evidence="2 11" id="KW-0812">Transmembrane</keyword>
<proteinExistence type="inferred from homology"/>
<evidence type="ECO:0000256" key="3">
    <source>
        <dbReference type="ARBA" id="ARBA00022989"/>
    </source>
</evidence>
<feature type="transmembrane region" description="Helical" evidence="12">
    <location>
        <begin position="24"/>
        <end position="46"/>
    </location>
</feature>
<dbReference type="KEGG" id="cvn:111119111"/>
<keyword evidence="8" id="KW-0325">Glycoprotein</keyword>
<evidence type="ECO:0000256" key="1">
    <source>
        <dbReference type="ARBA" id="ARBA00004141"/>
    </source>
</evidence>
<feature type="transmembrane region" description="Helical" evidence="12">
    <location>
        <begin position="135"/>
        <end position="156"/>
    </location>
</feature>
<comment type="similarity">
    <text evidence="11">Belongs to the G-protein coupled receptor 1 family.</text>
</comment>
<dbReference type="Pfam" id="PF00001">
    <property type="entry name" value="7tm_1"/>
    <property type="match status" value="1"/>
</dbReference>
<keyword evidence="9 11" id="KW-0807">Transducer</keyword>
<dbReference type="OrthoDB" id="9445642at2759"/>
<gene>
    <name evidence="15" type="primary">LOC111119111</name>
</gene>
<feature type="domain" description="G-protein coupled receptors family 1 profile" evidence="13">
    <location>
        <begin position="37"/>
        <end position="294"/>
    </location>
</feature>
<dbReference type="AlphaFoldDB" id="A0A8B8CHK9"/>
<dbReference type="GeneID" id="111119111"/>
<dbReference type="GO" id="GO:0042923">
    <property type="term" value="F:neuropeptide binding"/>
    <property type="evidence" value="ECO:0007669"/>
    <property type="project" value="TreeGrafter"/>
</dbReference>
<evidence type="ECO:0000256" key="2">
    <source>
        <dbReference type="ARBA" id="ARBA00022692"/>
    </source>
</evidence>
<dbReference type="FunFam" id="1.20.1070.10:FF:000291">
    <property type="entry name" value="Predicted protein"/>
    <property type="match status" value="1"/>
</dbReference>
<feature type="transmembrane region" description="Helical" evidence="12">
    <location>
        <begin position="58"/>
        <end position="80"/>
    </location>
</feature>
<dbReference type="PROSITE" id="PS50262">
    <property type="entry name" value="G_PROTEIN_RECEP_F1_2"/>
    <property type="match status" value="1"/>
</dbReference>
<sequence>MNDSINGTLQSAPKISTFLQTLFIMMYSFIIIIAVGGNGIVCYLVYAYKRMRTVPNYFIVNLALSDIIMAIFCIPFTFVANLMLNYWPFGELVCPAVCYLQIVSVFLSAYTLMAMSVDRYIVIVHPFRKRITTEYALFIIVIIWILALSIPIPTLFNARIEYYSNTSGQCLETWKGNESGRYAYSIIIMVLHYFAPMLVMMFCYTTIRYHIWLKHNQKDGHNSRRLQLASAKQKMIRMMVTVVIFYALCWLPFHVITLAGDQNPEIYNQSFMPVLWVLFHWLAMSNSCYNPIIYCWMSPKFRAGLHLAFYKCCRRKHSKCESDEQIDDIGGNNGVVLRIEMQSMQNKKSKECRYLSHREQLLSDKYELPGNIHSDT</sequence>
<name>A0A8B8CHK9_CRAVI</name>
<evidence type="ECO:0000256" key="4">
    <source>
        <dbReference type="ARBA" id="ARBA00023040"/>
    </source>
</evidence>
<dbReference type="PANTHER" id="PTHR24235">
    <property type="entry name" value="NEUROPEPTIDE Y RECEPTOR"/>
    <property type="match status" value="1"/>
</dbReference>
<comment type="function">
    <text evidence="10">Receptor for NPAF (A-18-F-amide) and NPFF (F-8-F-amide) neuropeptides, also known as morphine-modulating peptides. Can also be activated by a variety of naturally occurring or synthetic FMRF-amide like ligands. This receptor mediates its action by association with G proteins that activate a phosphatidylinositol-calcium second messenger system.</text>
</comment>
<evidence type="ECO:0000256" key="8">
    <source>
        <dbReference type="ARBA" id="ARBA00023180"/>
    </source>
</evidence>